<dbReference type="Proteomes" id="UP001596398">
    <property type="component" value="Unassembled WGS sequence"/>
</dbReference>
<feature type="compositionally biased region" description="Basic and acidic residues" evidence="1">
    <location>
        <begin position="39"/>
        <end position="57"/>
    </location>
</feature>
<gene>
    <name evidence="2" type="ORF">ACFQJ4_15055</name>
</gene>
<evidence type="ECO:0000313" key="2">
    <source>
        <dbReference type="EMBL" id="MFC7236617.1"/>
    </source>
</evidence>
<accession>A0ABD5ZTC7</accession>
<evidence type="ECO:0000256" key="1">
    <source>
        <dbReference type="SAM" id="MobiDB-lite"/>
    </source>
</evidence>
<dbReference type="EMBL" id="JBHTAP010000002">
    <property type="protein sequence ID" value="MFC7236617.1"/>
    <property type="molecule type" value="Genomic_DNA"/>
</dbReference>
<dbReference type="AlphaFoldDB" id="A0ABD5ZTC7"/>
<comment type="caution">
    <text evidence="2">The sequence shown here is derived from an EMBL/GenBank/DDBJ whole genome shotgun (WGS) entry which is preliminary data.</text>
</comment>
<protein>
    <submittedName>
        <fullName evidence="2">Uncharacterized protein</fullName>
    </submittedName>
</protein>
<keyword evidence="3" id="KW-1185">Reference proteome</keyword>
<dbReference type="RefSeq" id="WP_276236313.1">
    <property type="nucleotide sequence ID" value="NZ_CP119803.1"/>
</dbReference>
<organism evidence="2 3">
    <name type="scientific">Halosegnis marinus</name>
    <dbReference type="NCBI Taxonomy" id="3034023"/>
    <lineage>
        <taxon>Archaea</taxon>
        <taxon>Methanobacteriati</taxon>
        <taxon>Methanobacteriota</taxon>
        <taxon>Stenosarchaea group</taxon>
        <taxon>Halobacteria</taxon>
        <taxon>Halobacteriales</taxon>
        <taxon>Natronomonadaceae</taxon>
        <taxon>Halosegnis</taxon>
    </lineage>
</organism>
<evidence type="ECO:0000313" key="3">
    <source>
        <dbReference type="Proteomes" id="UP001596398"/>
    </source>
</evidence>
<proteinExistence type="predicted"/>
<sequence>MQEQITVTRTEERVPQTESRFGPWPMLLPNSGFGRTRRPSQERDGVRFPTPVKEHPGRTPVYVEEEAHLYD</sequence>
<reference evidence="2 3" key="1">
    <citation type="journal article" date="2019" name="Int. J. Syst. Evol. Microbiol.">
        <title>The Global Catalogue of Microorganisms (GCM) 10K type strain sequencing project: providing services to taxonomists for standard genome sequencing and annotation.</title>
        <authorList>
            <consortium name="The Broad Institute Genomics Platform"/>
            <consortium name="The Broad Institute Genome Sequencing Center for Infectious Disease"/>
            <person name="Wu L."/>
            <person name="Ma J."/>
        </authorList>
    </citation>
    <scope>NUCLEOTIDE SEQUENCE [LARGE SCALE GENOMIC DNA]</scope>
    <source>
        <strain evidence="2 3">DT85</strain>
    </source>
</reference>
<feature type="region of interest" description="Disordered" evidence="1">
    <location>
        <begin position="1"/>
        <end position="60"/>
    </location>
</feature>
<name>A0ABD5ZTC7_9EURY</name>
<dbReference type="GeneID" id="79268356"/>